<protein>
    <submittedName>
        <fullName evidence="3">GTP-binding protein EngB required for normal cell division</fullName>
    </submittedName>
</protein>
<proteinExistence type="predicted"/>
<sequence length="539" mass="57714">MTTAQDAEADELRDLATRGTPIGQRISGLESAIAAARGKLDETLLDEVEATASRAAGRLRLSATHTVVAIAGATGSGKSSTFNALTGLELSSTGVRRPTTSWATACVWGSEGAEEVLQWLGIPPRHQTMRESMLDTRHDDRALDGVVLMDLPDHDSTELAHHLEVDRLVELADLLVWVLDPQKYADAAIHDRYFVPFTAHQDVMLVVLNHIDTIAEDRRQAMVDDVRRLLAADGLPDVKVLAVSAKTGIGMDELRAELVRRVEAKKATTARAEADLRAAAERLEQAGGAGRTRELPAQRVRELEDAVAGAAGVPTTVAAVERDVRRRASRATTWPPLALFGGRRDPELTLDGRPKVSWVQRSTVDTETRALVDEATEGLTPAWADGVRRAGTERLDQLSDRIDAGLGKVDLGSERLPAWVGLLRGVQWSLLLAAVVAGLWWANVELDLVQLDGELGSPTEVAGFPLPAVVLAGALVLGLVLAVVGRLLAGSLARSRAEQADDRLREVVTAAVAAEVVTPTSEALASYTTFRNGIASAVR</sequence>
<dbReference type="SUPFAM" id="SSF52540">
    <property type="entry name" value="P-loop containing nucleoside triphosphate hydrolases"/>
    <property type="match status" value="1"/>
</dbReference>
<accession>A0A853C264</accession>
<dbReference type="GO" id="GO:0043024">
    <property type="term" value="F:ribosomal small subunit binding"/>
    <property type="evidence" value="ECO:0007669"/>
    <property type="project" value="TreeGrafter"/>
</dbReference>
<dbReference type="PANTHER" id="PTHR42698:SF1">
    <property type="entry name" value="GTPASE ERA, MITOCHONDRIAL"/>
    <property type="match status" value="1"/>
</dbReference>
<dbReference type="Gene3D" id="3.40.50.300">
    <property type="entry name" value="P-loop containing nucleotide triphosphate hydrolases"/>
    <property type="match status" value="1"/>
</dbReference>
<dbReference type="Proteomes" id="UP000530424">
    <property type="component" value="Unassembled WGS sequence"/>
</dbReference>
<comment type="caution">
    <text evidence="3">The sequence shown here is derived from an EMBL/GenBank/DDBJ whole genome shotgun (WGS) entry which is preliminary data.</text>
</comment>
<evidence type="ECO:0000313" key="3">
    <source>
        <dbReference type="EMBL" id="NYJ00443.1"/>
    </source>
</evidence>
<dbReference type="InterPro" id="IPR005662">
    <property type="entry name" value="GTPase_Era-like"/>
</dbReference>
<keyword evidence="1" id="KW-0472">Membrane</keyword>
<feature type="transmembrane region" description="Helical" evidence="1">
    <location>
        <begin position="464"/>
        <end position="489"/>
    </location>
</feature>
<dbReference type="AlphaFoldDB" id="A0A853C264"/>
<dbReference type="PANTHER" id="PTHR42698">
    <property type="entry name" value="GTPASE ERA"/>
    <property type="match status" value="1"/>
</dbReference>
<evidence type="ECO:0000313" key="4">
    <source>
        <dbReference type="Proteomes" id="UP000530424"/>
    </source>
</evidence>
<dbReference type="GO" id="GO:0005829">
    <property type="term" value="C:cytosol"/>
    <property type="evidence" value="ECO:0007669"/>
    <property type="project" value="TreeGrafter"/>
</dbReference>
<dbReference type="InterPro" id="IPR027417">
    <property type="entry name" value="P-loop_NTPase"/>
</dbReference>
<keyword evidence="1" id="KW-0812">Transmembrane</keyword>
<keyword evidence="3" id="KW-0131">Cell cycle</keyword>
<dbReference type="Pfam" id="PF01926">
    <property type="entry name" value="MMR_HSR1"/>
    <property type="match status" value="1"/>
</dbReference>
<feature type="transmembrane region" description="Helical" evidence="1">
    <location>
        <begin position="425"/>
        <end position="444"/>
    </location>
</feature>
<organism evidence="3 4">
    <name type="scientific">Nocardioides thalensis</name>
    <dbReference type="NCBI Taxonomy" id="1914755"/>
    <lineage>
        <taxon>Bacteria</taxon>
        <taxon>Bacillati</taxon>
        <taxon>Actinomycetota</taxon>
        <taxon>Actinomycetes</taxon>
        <taxon>Propionibacteriales</taxon>
        <taxon>Nocardioidaceae</taxon>
        <taxon>Nocardioides</taxon>
    </lineage>
</organism>
<gene>
    <name evidence="3" type="ORF">HNR19_001141</name>
</gene>
<evidence type="ECO:0000256" key="1">
    <source>
        <dbReference type="SAM" id="Phobius"/>
    </source>
</evidence>
<dbReference type="EMBL" id="JACCFP010000001">
    <property type="protein sequence ID" value="NYJ00443.1"/>
    <property type="molecule type" value="Genomic_DNA"/>
</dbReference>
<keyword evidence="3" id="KW-0132">Cell division</keyword>
<dbReference type="GO" id="GO:0019843">
    <property type="term" value="F:rRNA binding"/>
    <property type="evidence" value="ECO:0007669"/>
    <property type="project" value="TreeGrafter"/>
</dbReference>
<evidence type="ECO:0000259" key="2">
    <source>
        <dbReference type="Pfam" id="PF01926"/>
    </source>
</evidence>
<feature type="domain" description="G" evidence="2">
    <location>
        <begin position="68"/>
        <end position="189"/>
    </location>
</feature>
<dbReference type="RefSeq" id="WP_343047070.1">
    <property type="nucleotide sequence ID" value="NZ_JACCFP010000001.1"/>
</dbReference>
<reference evidence="3 4" key="1">
    <citation type="submission" date="2020-07" db="EMBL/GenBank/DDBJ databases">
        <title>Sequencing the genomes of 1000 actinobacteria strains.</title>
        <authorList>
            <person name="Klenk H.-P."/>
        </authorList>
    </citation>
    <scope>NUCLEOTIDE SEQUENCE [LARGE SCALE GENOMIC DNA]</scope>
    <source>
        <strain evidence="3 4">DSM 103833</strain>
    </source>
</reference>
<dbReference type="GO" id="GO:0000028">
    <property type="term" value="P:ribosomal small subunit assembly"/>
    <property type="evidence" value="ECO:0007669"/>
    <property type="project" value="TreeGrafter"/>
</dbReference>
<dbReference type="GO" id="GO:0051301">
    <property type="term" value="P:cell division"/>
    <property type="evidence" value="ECO:0007669"/>
    <property type="project" value="UniProtKB-KW"/>
</dbReference>
<name>A0A853C264_9ACTN</name>
<keyword evidence="1" id="KW-1133">Transmembrane helix</keyword>
<keyword evidence="4" id="KW-1185">Reference proteome</keyword>
<dbReference type="InterPro" id="IPR006073">
    <property type="entry name" value="GTP-bd"/>
</dbReference>
<dbReference type="GO" id="GO:0005525">
    <property type="term" value="F:GTP binding"/>
    <property type="evidence" value="ECO:0007669"/>
    <property type="project" value="InterPro"/>
</dbReference>